<dbReference type="Proteomes" id="UP000536711">
    <property type="component" value="Unassembled WGS sequence"/>
</dbReference>
<evidence type="ECO:0000313" key="3">
    <source>
        <dbReference type="Proteomes" id="UP000536711"/>
    </source>
</evidence>
<evidence type="ECO:0000313" key="2">
    <source>
        <dbReference type="EMBL" id="KAF4429580.1"/>
    </source>
</evidence>
<dbReference type="EMBL" id="JAADJF010000262">
    <property type="protein sequence ID" value="KAF4429580.1"/>
    <property type="molecule type" value="Genomic_DNA"/>
</dbReference>
<name>A0A8H4JKU9_9HYPO</name>
<proteinExistence type="predicted"/>
<protein>
    <submittedName>
        <fullName evidence="2">Conidial development fluffy</fullName>
    </submittedName>
</protein>
<keyword evidence="3" id="KW-1185">Reference proteome</keyword>
<dbReference type="CDD" id="cd12148">
    <property type="entry name" value="fungal_TF_MHR"/>
    <property type="match status" value="1"/>
</dbReference>
<feature type="compositionally biased region" description="Basic and acidic residues" evidence="1">
    <location>
        <begin position="215"/>
        <end position="234"/>
    </location>
</feature>
<sequence length="658" mass="74749">MVNHDVFSLIDKSVEYASPGWFEEQLTRYNTKNVTLQGYFSKELAALKAFHDGETGPDEAAHAITRPACESPVVKLGGYADELVVVCGLWFLYTNALDEWPSSRTQDLINLGLAISKVPDKIHQGEAIDDDEEPLTWRDHPYFHMEWSDAHWMFPEQILQKGMDIDARREAYDGYIKKQIVEAKLVAAGILPWHRACSAFLHALEQDEDSGNANDRQRMRDSADGEGEAKNIIKGEEGIGQQDFDIVAESYWIEHVGDRLYSSLTLKEPRDKPPKSWRLDASDNKNQHQVGEPLAKCQLAVVSWFQLASGTGPVPTLLPVSDEYASSILSVHFENEHAMVGTFDIDAFLDDLVDCGGEFCSSFLVSSLLCLAASCFSSLDSRAITLVTTFLGEAKALWKAERSSDSVVNLSALINLAEVTMMQGKDDISLELFADGRHMAERECLIGAHHTAQLSQKLRELPPKTLRASSHARSRKLLQWGANYINPSASHPWFIKRFPEWCKLWTNIQEIQALYYIKDSSPLQEVIPYAFVESKYRKLLHWADNLMEGMMRKDEKFSHVSVLHAYFHIRILYLFRPFLDLQRLVLDYTMKYDPRFYNFILNGAALHVFHATIKSKDTLGWRFSVGLLDFEVAMTSKHDGRAQEVAQTFEELALFDEF</sequence>
<dbReference type="Pfam" id="PF12311">
    <property type="entry name" value="DUF3632"/>
    <property type="match status" value="1"/>
</dbReference>
<evidence type="ECO:0000256" key="1">
    <source>
        <dbReference type="SAM" id="MobiDB-lite"/>
    </source>
</evidence>
<organism evidence="2 3">
    <name type="scientific">Fusarium acutatum</name>
    <dbReference type="NCBI Taxonomy" id="78861"/>
    <lineage>
        <taxon>Eukaryota</taxon>
        <taxon>Fungi</taxon>
        <taxon>Dikarya</taxon>
        <taxon>Ascomycota</taxon>
        <taxon>Pezizomycotina</taxon>
        <taxon>Sordariomycetes</taxon>
        <taxon>Hypocreomycetidae</taxon>
        <taxon>Hypocreales</taxon>
        <taxon>Nectriaceae</taxon>
        <taxon>Fusarium</taxon>
        <taxon>Fusarium fujikuroi species complex</taxon>
    </lineage>
</organism>
<accession>A0A8H4JKU9</accession>
<comment type="caution">
    <text evidence="2">The sequence shown here is derived from an EMBL/GenBank/DDBJ whole genome shotgun (WGS) entry which is preliminary data.</text>
</comment>
<dbReference type="InterPro" id="IPR022085">
    <property type="entry name" value="OpdG"/>
</dbReference>
<feature type="region of interest" description="Disordered" evidence="1">
    <location>
        <begin position="209"/>
        <end position="234"/>
    </location>
</feature>
<gene>
    <name evidence="2" type="ORF">FACUT_9114</name>
</gene>
<dbReference type="PANTHER" id="PTHR47256">
    <property type="entry name" value="ZN(II)2CYS6 TRANSCRIPTION FACTOR (EUROFUNG)-RELATED"/>
    <property type="match status" value="1"/>
</dbReference>
<dbReference type="AlphaFoldDB" id="A0A8H4JKU9"/>
<dbReference type="InterPro" id="IPR053187">
    <property type="entry name" value="Notoamide_regulator"/>
</dbReference>
<dbReference type="PANTHER" id="PTHR47256:SF3">
    <property type="entry name" value="ZN(II)2CYS6 TRANSCRIPTION FACTOR (EUROFUNG)"/>
    <property type="match status" value="1"/>
</dbReference>
<reference evidence="2 3" key="1">
    <citation type="submission" date="2020-01" db="EMBL/GenBank/DDBJ databases">
        <title>Identification and distribution of gene clusters putatively required for synthesis of sphingolipid metabolism inhibitors in phylogenetically diverse species of the filamentous fungus Fusarium.</title>
        <authorList>
            <person name="Kim H.-S."/>
            <person name="Busman M."/>
            <person name="Brown D.W."/>
            <person name="Divon H."/>
            <person name="Uhlig S."/>
            <person name="Proctor R.H."/>
        </authorList>
    </citation>
    <scope>NUCLEOTIDE SEQUENCE [LARGE SCALE GENOMIC DNA]</scope>
    <source>
        <strain evidence="2 3">NRRL 13308</strain>
    </source>
</reference>
<dbReference type="OrthoDB" id="5392447at2759"/>